<feature type="region of interest" description="Disordered" evidence="1">
    <location>
        <begin position="131"/>
        <end position="159"/>
    </location>
</feature>
<gene>
    <name evidence="2" type="ORF">CBOVIS_LOCUS11931</name>
</gene>
<accession>A0A8S1FCF0</accession>
<name>A0A8S1FCF0_9PELO</name>
<proteinExistence type="predicted"/>
<evidence type="ECO:0000313" key="2">
    <source>
        <dbReference type="EMBL" id="CAB3410401.1"/>
    </source>
</evidence>
<protein>
    <submittedName>
        <fullName evidence="2">Uncharacterized protein</fullName>
    </submittedName>
</protein>
<sequence>MSQSDESLASAAHAELLNSLKTPEQLAMPPYVAPFLTDRYLQWHAQFNTEIMNFLAQLEKNPDASQIRQLINYIGKRNAIITMFDQSQELKQGLGIRRDATGPLDIRAEFQEPIALPIQCYLKVADQDVNGENLKSDGDENESPIVGSQCVPDKCGTTD</sequence>
<dbReference type="AlphaFoldDB" id="A0A8S1FCF0"/>
<organism evidence="2 3">
    <name type="scientific">Caenorhabditis bovis</name>
    <dbReference type="NCBI Taxonomy" id="2654633"/>
    <lineage>
        <taxon>Eukaryota</taxon>
        <taxon>Metazoa</taxon>
        <taxon>Ecdysozoa</taxon>
        <taxon>Nematoda</taxon>
        <taxon>Chromadorea</taxon>
        <taxon>Rhabditida</taxon>
        <taxon>Rhabditina</taxon>
        <taxon>Rhabditomorpha</taxon>
        <taxon>Rhabditoidea</taxon>
        <taxon>Rhabditidae</taxon>
        <taxon>Peloderinae</taxon>
        <taxon>Caenorhabditis</taxon>
    </lineage>
</organism>
<evidence type="ECO:0000313" key="3">
    <source>
        <dbReference type="Proteomes" id="UP000494206"/>
    </source>
</evidence>
<dbReference type="Proteomes" id="UP000494206">
    <property type="component" value="Unassembled WGS sequence"/>
</dbReference>
<keyword evidence="3" id="KW-1185">Reference proteome</keyword>
<dbReference type="EMBL" id="CADEPM010000010">
    <property type="protein sequence ID" value="CAB3410401.1"/>
    <property type="molecule type" value="Genomic_DNA"/>
</dbReference>
<evidence type="ECO:0000256" key="1">
    <source>
        <dbReference type="SAM" id="MobiDB-lite"/>
    </source>
</evidence>
<comment type="caution">
    <text evidence="2">The sequence shown here is derived from an EMBL/GenBank/DDBJ whole genome shotgun (WGS) entry which is preliminary data.</text>
</comment>
<reference evidence="2 3" key="1">
    <citation type="submission" date="2020-04" db="EMBL/GenBank/DDBJ databases">
        <authorList>
            <person name="Laetsch R D."/>
            <person name="Stevens L."/>
            <person name="Kumar S."/>
            <person name="Blaxter L. M."/>
        </authorList>
    </citation>
    <scope>NUCLEOTIDE SEQUENCE [LARGE SCALE GENOMIC DNA]</scope>
</reference>